<dbReference type="EMBL" id="JACGCM010002279">
    <property type="protein sequence ID" value="KAF6142129.1"/>
    <property type="molecule type" value="Genomic_DNA"/>
</dbReference>
<dbReference type="PANTHER" id="PTHR19432">
    <property type="entry name" value="SUGAR TRANSPORTER"/>
    <property type="match status" value="1"/>
</dbReference>
<keyword evidence="6 8" id="KW-1133">Transmembrane helix</keyword>
<keyword evidence="2" id="KW-0813">Transport</keyword>
<comment type="caution">
    <text evidence="9">The sequence shown here is derived from an EMBL/GenBank/DDBJ whole genome shotgun (WGS) entry which is preliminary data.</text>
</comment>
<keyword evidence="10" id="KW-1185">Reference proteome</keyword>
<dbReference type="GO" id="GO:0005773">
    <property type="term" value="C:vacuole"/>
    <property type="evidence" value="ECO:0007669"/>
    <property type="project" value="TreeGrafter"/>
</dbReference>
<protein>
    <submittedName>
        <fullName evidence="9">Uncharacterized protein</fullName>
    </submittedName>
</protein>
<dbReference type="GO" id="GO:0008506">
    <property type="term" value="F:sucrose:proton symporter activity"/>
    <property type="evidence" value="ECO:0007669"/>
    <property type="project" value="TreeGrafter"/>
</dbReference>
<dbReference type="AlphaFoldDB" id="A0A7J7LHW2"/>
<evidence type="ECO:0000256" key="2">
    <source>
        <dbReference type="ARBA" id="ARBA00022448"/>
    </source>
</evidence>
<evidence type="ECO:0000313" key="9">
    <source>
        <dbReference type="EMBL" id="KAF6142129.1"/>
    </source>
</evidence>
<dbReference type="PANTHER" id="PTHR19432:SF90">
    <property type="entry name" value="SUCROSE TRANSPORT PROTEIN SUC4"/>
    <property type="match status" value="1"/>
</dbReference>
<sequence length="167" mass="18526">MLGDGDKYRPRSVAAFVLGFWILDVASNMTQGPCRALVADLTVFSVMIKEGIFTATENILWPWFTSLPCCFRSFLPVFLMIGTWDLAGLSMGVLNLAIVLPEFLSVELIGVGFRYQMMVFLGSGPWDQLFGGGNSPALIVAAFTAFANGLVSTLVLRRYYERHRTRL</sequence>
<proteinExistence type="predicted"/>
<evidence type="ECO:0000313" key="10">
    <source>
        <dbReference type="Proteomes" id="UP000541444"/>
    </source>
</evidence>
<evidence type="ECO:0000256" key="7">
    <source>
        <dbReference type="ARBA" id="ARBA00023136"/>
    </source>
</evidence>
<feature type="transmembrane region" description="Helical" evidence="8">
    <location>
        <begin position="135"/>
        <end position="156"/>
    </location>
</feature>
<feature type="transmembrane region" description="Helical" evidence="8">
    <location>
        <begin position="60"/>
        <end position="81"/>
    </location>
</feature>
<gene>
    <name evidence="9" type="ORF">GIB67_037047</name>
</gene>
<dbReference type="OrthoDB" id="28755at2759"/>
<keyword evidence="3" id="KW-0762">Sugar transport</keyword>
<organism evidence="9 10">
    <name type="scientific">Kingdonia uniflora</name>
    <dbReference type="NCBI Taxonomy" id="39325"/>
    <lineage>
        <taxon>Eukaryota</taxon>
        <taxon>Viridiplantae</taxon>
        <taxon>Streptophyta</taxon>
        <taxon>Embryophyta</taxon>
        <taxon>Tracheophyta</taxon>
        <taxon>Spermatophyta</taxon>
        <taxon>Magnoliopsida</taxon>
        <taxon>Ranunculales</taxon>
        <taxon>Circaeasteraceae</taxon>
        <taxon>Kingdonia</taxon>
    </lineage>
</organism>
<keyword evidence="5" id="KW-0769">Symport</keyword>
<evidence type="ECO:0000256" key="3">
    <source>
        <dbReference type="ARBA" id="ARBA00022597"/>
    </source>
</evidence>
<evidence type="ECO:0000256" key="4">
    <source>
        <dbReference type="ARBA" id="ARBA00022692"/>
    </source>
</evidence>
<name>A0A7J7LHW2_9MAGN</name>
<evidence type="ECO:0000256" key="8">
    <source>
        <dbReference type="SAM" id="Phobius"/>
    </source>
</evidence>
<reference evidence="9 10" key="1">
    <citation type="journal article" date="2020" name="IScience">
        <title>Genome Sequencing of the Endangered Kingdonia uniflora (Circaeasteraceae, Ranunculales) Reveals Potential Mechanisms of Evolutionary Specialization.</title>
        <authorList>
            <person name="Sun Y."/>
            <person name="Deng T."/>
            <person name="Zhang A."/>
            <person name="Moore M.J."/>
            <person name="Landis J.B."/>
            <person name="Lin N."/>
            <person name="Zhang H."/>
            <person name="Zhang X."/>
            <person name="Huang J."/>
            <person name="Zhang X."/>
            <person name="Sun H."/>
            <person name="Wang H."/>
        </authorList>
    </citation>
    <scope>NUCLEOTIDE SEQUENCE [LARGE SCALE GENOMIC DNA]</scope>
    <source>
        <strain evidence="9">TB1705</strain>
        <tissue evidence="9">Leaf</tissue>
    </source>
</reference>
<evidence type="ECO:0000256" key="5">
    <source>
        <dbReference type="ARBA" id="ARBA00022847"/>
    </source>
</evidence>
<evidence type="ECO:0000256" key="1">
    <source>
        <dbReference type="ARBA" id="ARBA00004141"/>
    </source>
</evidence>
<evidence type="ECO:0000256" key="6">
    <source>
        <dbReference type="ARBA" id="ARBA00022989"/>
    </source>
</evidence>
<keyword evidence="7 8" id="KW-0472">Membrane</keyword>
<dbReference type="Proteomes" id="UP000541444">
    <property type="component" value="Unassembled WGS sequence"/>
</dbReference>
<keyword evidence="4 8" id="KW-0812">Transmembrane</keyword>
<dbReference type="GO" id="GO:0005886">
    <property type="term" value="C:plasma membrane"/>
    <property type="evidence" value="ECO:0007669"/>
    <property type="project" value="TreeGrafter"/>
</dbReference>
<feature type="transmembrane region" description="Helical" evidence="8">
    <location>
        <begin position="93"/>
        <end position="115"/>
    </location>
</feature>
<accession>A0A7J7LHW2</accession>
<comment type="subcellular location">
    <subcellularLocation>
        <location evidence="1">Membrane</location>
        <topology evidence="1">Multi-pass membrane protein</topology>
    </subcellularLocation>
</comment>